<evidence type="ECO:0000313" key="2">
    <source>
        <dbReference type="Proteomes" id="UP000256373"/>
    </source>
</evidence>
<dbReference type="OrthoDB" id="4537997at2"/>
<proteinExistence type="predicted"/>
<dbReference type="EMBL" id="QNUL01000002">
    <property type="protein sequence ID" value="REA63525.1"/>
    <property type="molecule type" value="Genomic_DNA"/>
</dbReference>
<reference evidence="1 2" key="1">
    <citation type="submission" date="2018-07" db="EMBL/GenBank/DDBJ databases">
        <title>Dyadobacter roseus sp. nov., isolated from rose rhizosphere soil.</title>
        <authorList>
            <person name="Chen L."/>
        </authorList>
    </citation>
    <scope>NUCLEOTIDE SEQUENCE [LARGE SCALE GENOMIC DNA]</scope>
    <source>
        <strain evidence="1 2">RS19</strain>
    </source>
</reference>
<sequence length="173" mass="19926">MDAFFNIGIKRETDEALIQSLIEYDQIKLNQAEFIPVEPFEMEITEGNKLYDVVGFQDTSNFAISERFYSLLKEHLISGWKGYQISISGISEKYYGLQVTGRCGKLEQPKEAGFYKGYKFDYATWDKSNLFSPDETVLLFCTKKVRDLLKKNKITNLDVTDISKIHAYSVGVR</sequence>
<gene>
    <name evidence="1" type="ORF">DSL64_03515</name>
</gene>
<keyword evidence="2" id="KW-1185">Reference proteome</keyword>
<dbReference type="Proteomes" id="UP000256373">
    <property type="component" value="Unassembled WGS sequence"/>
</dbReference>
<evidence type="ECO:0000313" key="1">
    <source>
        <dbReference type="EMBL" id="REA63525.1"/>
    </source>
</evidence>
<name>A0A3D8YFS4_9BACT</name>
<dbReference type="AlphaFoldDB" id="A0A3D8YFS4"/>
<accession>A0A3D8YFS4</accession>
<dbReference type="RefSeq" id="WP_115829273.1">
    <property type="nucleotide sequence ID" value="NZ_QNUL01000002.1"/>
</dbReference>
<organism evidence="1 2">
    <name type="scientific">Dyadobacter luteus</name>
    <dbReference type="NCBI Taxonomy" id="2259619"/>
    <lineage>
        <taxon>Bacteria</taxon>
        <taxon>Pseudomonadati</taxon>
        <taxon>Bacteroidota</taxon>
        <taxon>Cytophagia</taxon>
        <taxon>Cytophagales</taxon>
        <taxon>Spirosomataceae</taxon>
        <taxon>Dyadobacter</taxon>
    </lineage>
</organism>
<comment type="caution">
    <text evidence="1">The sequence shown here is derived from an EMBL/GenBank/DDBJ whole genome shotgun (WGS) entry which is preliminary data.</text>
</comment>
<protein>
    <submittedName>
        <fullName evidence="1">Uncharacterized protein</fullName>
    </submittedName>
</protein>